<keyword evidence="9" id="KW-1185">Reference proteome</keyword>
<accession>A0ABV6RW51</accession>
<dbReference type="EMBL" id="JBHLTG010000007">
    <property type="protein sequence ID" value="MFC0681202.1"/>
    <property type="molecule type" value="Genomic_DNA"/>
</dbReference>
<feature type="domain" description="FDX-ACB" evidence="7">
    <location>
        <begin position="264"/>
        <end position="371"/>
    </location>
</feature>
<keyword evidence="5" id="KW-0648">Protein biosynthesis</keyword>
<dbReference type="InterPro" id="IPR005121">
    <property type="entry name" value="Fdx_antiC-bd"/>
</dbReference>
<dbReference type="Proteomes" id="UP001589896">
    <property type="component" value="Unassembled WGS sequence"/>
</dbReference>
<comment type="similarity">
    <text evidence="1">Belongs to the class-II aminoacyl-tRNA synthetase family.</text>
</comment>
<dbReference type="SUPFAM" id="SSF54991">
    <property type="entry name" value="Anticodon-binding domain of PheRS"/>
    <property type="match status" value="1"/>
</dbReference>
<proteinExistence type="inferred from homology"/>
<dbReference type="SUPFAM" id="SSF55681">
    <property type="entry name" value="Class II aaRS and biotin synthetases"/>
    <property type="match status" value="1"/>
</dbReference>
<dbReference type="Pfam" id="PF01409">
    <property type="entry name" value="tRNA-synt_2d"/>
    <property type="match status" value="1"/>
</dbReference>
<dbReference type="Gene3D" id="3.30.930.10">
    <property type="entry name" value="Bira Bifunctional Protein, Domain 2"/>
    <property type="match status" value="1"/>
</dbReference>
<gene>
    <name evidence="8" type="ORF">ACFFGH_25515</name>
</gene>
<evidence type="ECO:0000256" key="3">
    <source>
        <dbReference type="ARBA" id="ARBA00022741"/>
    </source>
</evidence>
<keyword evidence="2" id="KW-0436">Ligase</keyword>
<dbReference type="SMART" id="SM00896">
    <property type="entry name" value="FDX-ACB"/>
    <property type="match status" value="1"/>
</dbReference>
<evidence type="ECO:0000256" key="2">
    <source>
        <dbReference type="ARBA" id="ARBA00022598"/>
    </source>
</evidence>
<dbReference type="InterPro" id="IPR045864">
    <property type="entry name" value="aa-tRNA-synth_II/BPL/LPL"/>
</dbReference>
<keyword evidence="6" id="KW-0030">Aminoacyl-tRNA synthetase</keyword>
<evidence type="ECO:0000256" key="4">
    <source>
        <dbReference type="ARBA" id="ARBA00022840"/>
    </source>
</evidence>
<dbReference type="PROSITE" id="PS51447">
    <property type="entry name" value="FDX_ACB"/>
    <property type="match status" value="1"/>
</dbReference>
<protein>
    <recommendedName>
        <fullName evidence="7">FDX-ACB domain-containing protein</fullName>
    </recommendedName>
</protein>
<evidence type="ECO:0000313" key="8">
    <source>
        <dbReference type="EMBL" id="MFC0681202.1"/>
    </source>
</evidence>
<evidence type="ECO:0000256" key="1">
    <source>
        <dbReference type="ARBA" id="ARBA00008226"/>
    </source>
</evidence>
<reference evidence="8 9" key="1">
    <citation type="submission" date="2024-09" db="EMBL/GenBank/DDBJ databases">
        <authorList>
            <person name="Sun Q."/>
            <person name="Mori K."/>
        </authorList>
    </citation>
    <scope>NUCLEOTIDE SEQUENCE [LARGE SCALE GENOMIC DNA]</scope>
    <source>
        <strain evidence="8 9">KCTC 23076</strain>
    </source>
</reference>
<comment type="caution">
    <text evidence="8">The sequence shown here is derived from an EMBL/GenBank/DDBJ whole genome shotgun (WGS) entry which is preliminary data.</text>
</comment>
<keyword evidence="3" id="KW-0547">Nucleotide-binding</keyword>
<dbReference type="InterPro" id="IPR036690">
    <property type="entry name" value="Fdx_antiC-bd_sf"/>
</dbReference>
<dbReference type="Gene3D" id="3.30.70.380">
    <property type="entry name" value="Ferrodoxin-fold anticodon-binding domain"/>
    <property type="match status" value="1"/>
</dbReference>
<organism evidence="8 9">
    <name type="scientific">Lysobacter korlensis</name>
    <dbReference type="NCBI Taxonomy" id="553636"/>
    <lineage>
        <taxon>Bacteria</taxon>
        <taxon>Pseudomonadati</taxon>
        <taxon>Pseudomonadota</taxon>
        <taxon>Gammaproteobacteria</taxon>
        <taxon>Lysobacterales</taxon>
        <taxon>Lysobacteraceae</taxon>
        <taxon>Lysobacter</taxon>
    </lineage>
</organism>
<evidence type="ECO:0000259" key="7">
    <source>
        <dbReference type="PROSITE" id="PS51447"/>
    </source>
</evidence>
<evidence type="ECO:0000256" key="6">
    <source>
        <dbReference type="ARBA" id="ARBA00023146"/>
    </source>
</evidence>
<evidence type="ECO:0000313" key="9">
    <source>
        <dbReference type="Proteomes" id="UP001589896"/>
    </source>
</evidence>
<evidence type="ECO:0000256" key="5">
    <source>
        <dbReference type="ARBA" id="ARBA00022917"/>
    </source>
</evidence>
<dbReference type="RefSeq" id="WP_386673600.1">
    <property type="nucleotide sequence ID" value="NZ_JBHLTG010000007.1"/>
</dbReference>
<keyword evidence="4" id="KW-0067">ATP-binding</keyword>
<sequence length="374" mass="41329">MPTYLSNAQLLAALETRDLSDPAQGAHAIQLILDAVAARLTATWRIPATVIRDSPLVAVTDNYDRLGFDTAAVARDQRYSHYVSPTVMLRSHTSASIPAALERVDNEASADMLLVVPGIVHRRDAIDRTHVGTPHQLDLWRITSVSRMTRSDLQEMIGLVVDSVLPGANWRAVPAVHPYTADGRQVDVEVGGEWLELAECGLVPEWLLRQSGLDPERWSGLALGMGLDRALMLRKGIADIRLLRSRDPRAAAQLQDLSAWKPISSMPPVRRDISIVVDRDEDDETLGDRARAALGDRCDDLESVVVLATTQYGELPPAARERLRLREDQANVLVRLTLRPLSRTLTDREANDLRNAVYLALHRGEIQELISAGP</sequence>
<name>A0ABV6RW51_9GAMM</name>
<dbReference type="InterPro" id="IPR002319">
    <property type="entry name" value="Phenylalanyl-tRNA_Synthase"/>
</dbReference>